<comment type="caution">
    <text evidence="2">The sequence shown here is derived from an EMBL/GenBank/DDBJ whole genome shotgun (WGS) entry which is preliminary data.</text>
</comment>
<evidence type="ECO:0000313" key="2">
    <source>
        <dbReference type="EMBL" id="KAH6652036.1"/>
    </source>
</evidence>
<protein>
    <recommendedName>
        <fullName evidence="4">Major facilitator superfamily (MFS) profile domain-containing protein</fullName>
    </recommendedName>
</protein>
<feature type="transmembrane region" description="Helical" evidence="1">
    <location>
        <begin position="73"/>
        <end position="93"/>
    </location>
</feature>
<dbReference type="Proteomes" id="UP000758603">
    <property type="component" value="Unassembled WGS sequence"/>
</dbReference>
<dbReference type="GeneID" id="70132201"/>
<feature type="transmembrane region" description="Helical" evidence="1">
    <location>
        <begin position="99"/>
        <end position="119"/>
    </location>
</feature>
<keyword evidence="1" id="KW-0812">Transmembrane</keyword>
<organism evidence="2 3">
    <name type="scientific">Truncatella angustata</name>
    <dbReference type="NCBI Taxonomy" id="152316"/>
    <lineage>
        <taxon>Eukaryota</taxon>
        <taxon>Fungi</taxon>
        <taxon>Dikarya</taxon>
        <taxon>Ascomycota</taxon>
        <taxon>Pezizomycotina</taxon>
        <taxon>Sordariomycetes</taxon>
        <taxon>Xylariomycetidae</taxon>
        <taxon>Amphisphaeriales</taxon>
        <taxon>Sporocadaceae</taxon>
        <taxon>Truncatella</taxon>
    </lineage>
</organism>
<sequence>MYSCQTPVSKHASFYTAAATRRARIENNPSPLEELDEKFGCSKLRRGVPSLHFWLIVHFRGPNLGYIANEAQLLLAIPFAVASITTILTAFVSDSFGKQAIVLLFPLTLAIAGCIIITASTNPRIKYGMTVSMARYIEGHTIMLGLLVAS</sequence>
<keyword evidence="1" id="KW-1133">Transmembrane helix</keyword>
<reference evidence="2" key="1">
    <citation type="journal article" date="2021" name="Nat. Commun.">
        <title>Genetic determinants of endophytism in the Arabidopsis root mycobiome.</title>
        <authorList>
            <person name="Mesny F."/>
            <person name="Miyauchi S."/>
            <person name="Thiergart T."/>
            <person name="Pickel B."/>
            <person name="Atanasova L."/>
            <person name="Karlsson M."/>
            <person name="Huettel B."/>
            <person name="Barry K.W."/>
            <person name="Haridas S."/>
            <person name="Chen C."/>
            <person name="Bauer D."/>
            <person name="Andreopoulos W."/>
            <person name="Pangilinan J."/>
            <person name="LaButti K."/>
            <person name="Riley R."/>
            <person name="Lipzen A."/>
            <person name="Clum A."/>
            <person name="Drula E."/>
            <person name="Henrissat B."/>
            <person name="Kohler A."/>
            <person name="Grigoriev I.V."/>
            <person name="Martin F.M."/>
            <person name="Hacquard S."/>
        </authorList>
    </citation>
    <scope>NUCLEOTIDE SEQUENCE</scope>
    <source>
        <strain evidence="2">MPI-SDFR-AT-0073</strain>
    </source>
</reference>
<dbReference type="AlphaFoldDB" id="A0A9P8ZVK5"/>
<name>A0A9P8ZVK5_9PEZI</name>
<dbReference type="SUPFAM" id="SSF103473">
    <property type="entry name" value="MFS general substrate transporter"/>
    <property type="match status" value="1"/>
</dbReference>
<dbReference type="InterPro" id="IPR036259">
    <property type="entry name" value="MFS_trans_sf"/>
</dbReference>
<keyword evidence="3" id="KW-1185">Reference proteome</keyword>
<gene>
    <name evidence="2" type="ORF">BKA67DRAFT_572725</name>
</gene>
<accession>A0A9P8ZVK5</accession>
<evidence type="ECO:0008006" key="4">
    <source>
        <dbReference type="Google" id="ProtNLM"/>
    </source>
</evidence>
<proteinExistence type="predicted"/>
<evidence type="ECO:0000256" key="1">
    <source>
        <dbReference type="SAM" id="Phobius"/>
    </source>
</evidence>
<dbReference type="EMBL" id="JAGPXC010000006">
    <property type="protein sequence ID" value="KAH6652036.1"/>
    <property type="molecule type" value="Genomic_DNA"/>
</dbReference>
<keyword evidence="1" id="KW-0472">Membrane</keyword>
<evidence type="ECO:0000313" key="3">
    <source>
        <dbReference type="Proteomes" id="UP000758603"/>
    </source>
</evidence>
<dbReference type="RefSeq" id="XP_045956314.1">
    <property type="nucleotide sequence ID" value="XM_046103309.1"/>
</dbReference>